<organism evidence="2">
    <name type="scientific">uncultured Acidobacteriota bacterium</name>
    <dbReference type="NCBI Taxonomy" id="171953"/>
    <lineage>
        <taxon>Bacteria</taxon>
        <taxon>Pseudomonadati</taxon>
        <taxon>Acidobacteriota</taxon>
        <taxon>environmental samples</taxon>
    </lineage>
</organism>
<dbReference type="AlphaFoldDB" id="H5SDB3"/>
<gene>
    <name evidence="2" type="ORF">HGMM_F13B08C07</name>
</gene>
<dbReference type="EMBL" id="AP011679">
    <property type="protein sequence ID" value="BAL54149.1"/>
    <property type="molecule type" value="Genomic_DNA"/>
</dbReference>
<sequence>MGLAKRRGTDNALCPQQASAAQQGDPFREGESGRRQYNLSRRRQERVVSMLTGARAVMRRSRRRMGVQWEPSVKRSRL</sequence>
<protein>
    <submittedName>
        <fullName evidence="2">Uncharacterized protein</fullName>
    </submittedName>
</protein>
<evidence type="ECO:0000256" key="1">
    <source>
        <dbReference type="SAM" id="MobiDB-lite"/>
    </source>
</evidence>
<reference evidence="2" key="1">
    <citation type="journal article" date="2005" name="Environ. Microbiol.">
        <title>Genetic and functional properties of uncultivated thermophilic crenarchaeotes from a subsurface gold mine as revealed by analysis of genome fragments.</title>
        <authorList>
            <person name="Nunoura T."/>
            <person name="Hirayama H."/>
            <person name="Takami H."/>
            <person name="Oida H."/>
            <person name="Nishi S."/>
            <person name="Shimamura S."/>
            <person name="Suzuki Y."/>
            <person name="Inagaki F."/>
            <person name="Takai K."/>
            <person name="Nealson K.H."/>
            <person name="Horikoshi K."/>
        </authorList>
    </citation>
    <scope>NUCLEOTIDE SEQUENCE</scope>
</reference>
<reference evidence="2" key="2">
    <citation type="journal article" date="2012" name="PLoS ONE">
        <title>A Deeply Branching Thermophilic Bacterium with an Ancient Acetyl-CoA Pathway Dominates a Subsurface Ecosystem.</title>
        <authorList>
            <person name="Takami H."/>
            <person name="Noguchi H."/>
            <person name="Takaki Y."/>
            <person name="Uchiyama I."/>
            <person name="Toyoda A."/>
            <person name="Nishi S."/>
            <person name="Chee G.-J."/>
            <person name="Arai W."/>
            <person name="Nunoura T."/>
            <person name="Itoh T."/>
            <person name="Hattori M."/>
            <person name="Takai K."/>
        </authorList>
    </citation>
    <scope>NUCLEOTIDE SEQUENCE</scope>
</reference>
<name>H5SDB3_9BACT</name>
<proteinExistence type="predicted"/>
<evidence type="ECO:0000313" key="2">
    <source>
        <dbReference type="EMBL" id="BAL54149.1"/>
    </source>
</evidence>
<feature type="region of interest" description="Disordered" evidence="1">
    <location>
        <begin position="1"/>
        <end position="44"/>
    </location>
</feature>
<accession>H5SDB3</accession>